<evidence type="ECO:0000313" key="12">
    <source>
        <dbReference type="EMBL" id="CAJ1064611.1"/>
    </source>
</evidence>
<keyword evidence="7" id="KW-0406">Ion transport</keyword>
<dbReference type="PANTHER" id="PTHR14191:SF20">
    <property type="entry name" value="NA(+)_H(+) EXCHANGE REGULATORY COFACTOR NHE-RF4"/>
    <property type="match status" value="1"/>
</dbReference>
<evidence type="ECO:0000256" key="1">
    <source>
        <dbReference type="ARBA" id="ARBA00004325"/>
    </source>
</evidence>
<dbReference type="SMART" id="SM00228">
    <property type="entry name" value="PDZ"/>
    <property type="match status" value="4"/>
</dbReference>
<comment type="similarity">
    <text evidence="2">Belongs to the ATPase g subunit family.</text>
</comment>
<keyword evidence="10" id="KW-0066">ATP synthesis</keyword>
<keyword evidence="4" id="KW-0138">CF(0)</keyword>
<dbReference type="CDD" id="cd06768">
    <property type="entry name" value="PDZ_NHERF-like"/>
    <property type="match status" value="3"/>
</dbReference>
<evidence type="ECO:0000256" key="9">
    <source>
        <dbReference type="ARBA" id="ARBA00023136"/>
    </source>
</evidence>
<organism evidence="12 13">
    <name type="scientific">Xyrichtys novacula</name>
    <name type="common">Pearly razorfish</name>
    <name type="synonym">Hemipteronotus novacula</name>
    <dbReference type="NCBI Taxonomy" id="13765"/>
    <lineage>
        <taxon>Eukaryota</taxon>
        <taxon>Metazoa</taxon>
        <taxon>Chordata</taxon>
        <taxon>Craniata</taxon>
        <taxon>Vertebrata</taxon>
        <taxon>Euteleostomi</taxon>
        <taxon>Actinopterygii</taxon>
        <taxon>Neopterygii</taxon>
        <taxon>Teleostei</taxon>
        <taxon>Neoteleostei</taxon>
        <taxon>Acanthomorphata</taxon>
        <taxon>Eupercaria</taxon>
        <taxon>Labriformes</taxon>
        <taxon>Labridae</taxon>
        <taxon>Xyrichtys</taxon>
    </lineage>
</organism>
<dbReference type="InterPro" id="IPR001478">
    <property type="entry name" value="PDZ"/>
</dbReference>
<dbReference type="Gene3D" id="2.30.42.10">
    <property type="match status" value="4"/>
</dbReference>
<feature type="domain" description="PDZ" evidence="11">
    <location>
        <begin position="41"/>
        <end position="123"/>
    </location>
</feature>
<reference evidence="12" key="1">
    <citation type="submission" date="2023-08" db="EMBL/GenBank/DDBJ databases">
        <authorList>
            <person name="Alioto T."/>
            <person name="Alioto T."/>
            <person name="Gomez Garrido J."/>
        </authorList>
    </citation>
    <scope>NUCLEOTIDE SEQUENCE</scope>
</reference>
<dbReference type="SUPFAM" id="SSF50156">
    <property type="entry name" value="PDZ domain-like"/>
    <property type="match status" value="4"/>
</dbReference>
<dbReference type="Pfam" id="PF04718">
    <property type="entry name" value="ATP-synt_G"/>
    <property type="match status" value="1"/>
</dbReference>
<dbReference type="Pfam" id="PF00595">
    <property type="entry name" value="PDZ"/>
    <property type="match status" value="4"/>
</dbReference>
<evidence type="ECO:0000256" key="5">
    <source>
        <dbReference type="ARBA" id="ARBA00022737"/>
    </source>
</evidence>
<evidence type="ECO:0000256" key="10">
    <source>
        <dbReference type="ARBA" id="ARBA00023310"/>
    </source>
</evidence>
<dbReference type="PANTHER" id="PTHR14191">
    <property type="entry name" value="PDZ DOMAIN CONTAINING PROTEIN"/>
    <property type="match status" value="1"/>
</dbReference>
<name>A0AAV1FSV0_XYRNO</name>
<dbReference type="GO" id="GO:0045259">
    <property type="term" value="C:proton-transporting ATP synthase complex"/>
    <property type="evidence" value="ECO:0007669"/>
    <property type="project" value="UniProtKB-KW"/>
</dbReference>
<evidence type="ECO:0000256" key="2">
    <source>
        <dbReference type="ARBA" id="ARBA00005699"/>
    </source>
</evidence>
<keyword evidence="5" id="KW-0677">Repeat</keyword>
<evidence type="ECO:0000256" key="6">
    <source>
        <dbReference type="ARBA" id="ARBA00022781"/>
    </source>
</evidence>
<dbReference type="GO" id="GO:0015986">
    <property type="term" value="P:proton motive force-driven ATP synthesis"/>
    <property type="evidence" value="ECO:0007669"/>
    <property type="project" value="InterPro"/>
</dbReference>
<feature type="domain" description="PDZ" evidence="11">
    <location>
        <begin position="152"/>
        <end position="233"/>
    </location>
</feature>
<dbReference type="GO" id="GO:0031966">
    <property type="term" value="C:mitochondrial membrane"/>
    <property type="evidence" value="ECO:0007669"/>
    <property type="project" value="UniProtKB-SubCell"/>
</dbReference>
<dbReference type="InterPro" id="IPR006808">
    <property type="entry name" value="ATP_synth_F0_gsu_mt"/>
</dbReference>
<dbReference type="EMBL" id="OY660872">
    <property type="protein sequence ID" value="CAJ1064611.1"/>
    <property type="molecule type" value="Genomic_DNA"/>
</dbReference>
<keyword evidence="6" id="KW-0375">Hydrogen ion transport</keyword>
<evidence type="ECO:0000256" key="4">
    <source>
        <dbReference type="ARBA" id="ARBA00022547"/>
    </source>
</evidence>
<comment type="subcellular location">
    <subcellularLocation>
        <location evidence="1">Mitochondrion membrane</location>
    </subcellularLocation>
</comment>
<dbReference type="AlphaFoldDB" id="A0AAV1FSV0"/>
<evidence type="ECO:0000259" key="11">
    <source>
        <dbReference type="PROSITE" id="PS50106"/>
    </source>
</evidence>
<dbReference type="PROSITE" id="PS50106">
    <property type="entry name" value="PDZ"/>
    <property type="match status" value="4"/>
</dbReference>
<gene>
    <name evidence="12" type="ORF">XNOV1_A019583</name>
</gene>
<feature type="domain" description="PDZ" evidence="11">
    <location>
        <begin position="261"/>
        <end position="344"/>
    </location>
</feature>
<dbReference type="GO" id="GO:0016324">
    <property type="term" value="C:apical plasma membrane"/>
    <property type="evidence" value="ECO:0007669"/>
    <property type="project" value="TreeGrafter"/>
</dbReference>
<keyword evidence="9" id="KW-0472">Membrane</keyword>
<evidence type="ECO:0000256" key="8">
    <source>
        <dbReference type="ARBA" id="ARBA00023128"/>
    </source>
</evidence>
<sequence>MGKKQHEENFRKFTFNPKEGIDNPAMVITEEAESESTPSLRLCVLKREEGETYSFYLRLENGREGHIFRNVVSGGVADRSGIRDGDRLLEINNCFVDDVPHPEVAAMIRMVGNQLCLLVMDGKEYEQALSQGQDLRNLIRTHRGEGLKPPRLCHIKKDPVSGLGISFTPVEGGKGRFSVSLVPGGAASKAGVCKGDRLVWMNGAAVSDLSHSALSRMLKKCRDCITILVIDSESEQSYIKQRMPILPSMAVPYNLPYRARKLHLQCGPEGYGFLLRLEKTPSGHTHHVLREMDKDSPAEREGMNDGEILLEVNGELVESLDHDEIVNKVKLSGQQVTLTTITPQGLDFYSKLDLSPLLFCEDESAERQKEDMILSSLTEELLKNEMDVTWKPRLCSLQKGPLGFGFNLGCIPHKPGTFISQVAFGGSGQSAGLCVGDVVLEVNGQNVEEKNLEDVIMLVKEGGHFLSLLVMDKTAGNDVRQTDMAPRDISDSEEDDKYEVSILHLSGQLQTGSWSAVEVTFSRVPVSVFERVNMAQAVQKLVAKVPTLVGAAVTYSKPRLATFWYYARVELVPPSPAEIPKALQGAANLLKGLQSGRLGQTTVRDACRNGLVATEVLMWFYIGECIGKRGIIGYDV</sequence>
<feature type="domain" description="PDZ" evidence="11">
    <location>
        <begin position="394"/>
        <end position="474"/>
    </location>
</feature>
<accession>A0AAV1FSV0</accession>
<keyword evidence="3" id="KW-0813">Transport</keyword>
<dbReference type="GO" id="GO:0072659">
    <property type="term" value="P:protein localization to plasma membrane"/>
    <property type="evidence" value="ECO:0007669"/>
    <property type="project" value="TreeGrafter"/>
</dbReference>
<dbReference type="InterPro" id="IPR051067">
    <property type="entry name" value="NHER"/>
</dbReference>
<dbReference type="InterPro" id="IPR036034">
    <property type="entry name" value="PDZ_sf"/>
</dbReference>
<dbReference type="GO" id="GO:0043495">
    <property type="term" value="F:protein-membrane adaptor activity"/>
    <property type="evidence" value="ECO:0007669"/>
    <property type="project" value="TreeGrafter"/>
</dbReference>
<dbReference type="GO" id="GO:0015078">
    <property type="term" value="F:proton transmembrane transporter activity"/>
    <property type="evidence" value="ECO:0007669"/>
    <property type="project" value="InterPro"/>
</dbReference>
<keyword evidence="13" id="KW-1185">Reference proteome</keyword>
<evidence type="ECO:0000313" key="13">
    <source>
        <dbReference type="Proteomes" id="UP001178508"/>
    </source>
</evidence>
<dbReference type="Proteomes" id="UP001178508">
    <property type="component" value="Chromosome 9"/>
</dbReference>
<evidence type="ECO:0000256" key="3">
    <source>
        <dbReference type="ARBA" id="ARBA00022448"/>
    </source>
</evidence>
<protein>
    <recommendedName>
        <fullName evidence="11">PDZ domain-containing protein</fullName>
    </recommendedName>
</protein>
<proteinExistence type="inferred from homology"/>
<keyword evidence="8" id="KW-0496">Mitochondrion</keyword>
<evidence type="ECO:0000256" key="7">
    <source>
        <dbReference type="ARBA" id="ARBA00023065"/>
    </source>
</evidence>